<feature type="non-terminal residue" evidence="1">
    <location>
        <position position="62"/>
    </location>
</feature>
<accession>A0A1L9NKA0</accession>
<protein>
    <submittedName>
        <fullName evidence="1">Uncharacterized protein</fullName>
    </submittedName>
</protein>
<dbReference type="VEuPathDB" id="FungiDB:ASPTUDRAFT_49414"/>
<sequence length="62" mass="6584">MRGESTTPAPGNRLGLAGDVIDIVASERDLRVSNGRTIAAENPAIPEKDHLQEVVLCILSCL</sequence>
<keyword evidence="2" id="KW-1185">Reference proteome</keyword>
<organism evidence="1 2">
    <name type="scientific">Aspergillus tubingensis (strain CBS 134.48)</name>
    <dbReference type="NCBI Taxonomy" id="767770"/>
    <lineage>
        <taxon>Eukaryota</taxon>
        <taxon>Fungi</taxon>
        <taxon>Dikarya</taxon>
        <taxon>Ascomycota</taxon>
        <taxon>Pezizomycotina</taxon>
        <taxon>Eurotiomycetes</taxon>
        <taxon>Eurotiomycetidae</taxon>
        <taxon>Eurotiales</taxon>
        <taxon>Aspergillaceae</taxon>
        <taxon>Aspergillus</taxon>
        <taxon>Aspergillus subgen. Circumdati</taxon>
    </lineage>
</organism>
<evidence type="ECO:0000313" key="1">
    <source>
        <dbReference type="EMBL" id="OJI89718.1"/>
    </source>
</evidence>
<name>A0A1L9NKA0_ASPTC</name>
<dbReference type="AlphaFoldDB" id="A0A1L9NKA0"/>
<reference evidence="2" key="1">
    <citation type="journal article" date="2017" name="Genome Biol.">
        <title>Comparative genomics reveals high biological diversity and specific adaptations in the industrially and medically important fungal genus Aspergillus.</title>
        <authorList>
            <person name="de Vries R.P."/>
            <person name="Riley R."/>
            <person name="Wiebenga A."/>
            <person name="Aguilar-Osorio G."/>
            <person name="Amillis S."/>
            <person name="Uchima C.A."/>
            <person name="Anderluh G."/>
            <person name="Asadollahi M."/>
            <person name="Askin M."/>
            <person name="Barry K."/>
            <person name="Battaglia E."/>
            <person name="Bayram O."/>
            <person name="Benocci T."/>
            <person name="Braus-Stromeyer S.A."/>
            <person name="Caldana C."/>
            <person name="Canovas D."/>
            <person name="Cerqueira G.C."/>
            <person name="Chen F."/>
            <person name="Chen W."/>
            <person name="Choi C."/>
            <person name="Clum A."/>
            <person name="Dos Santos R.A."/>
            <person name="Damasio A.R."/>
            <person name="Diallinas G."/>
            <person name="Emri T."/>
            <person name="Fekete E."/>
            <person name="Flipphi M."/>
            <person name="Freyberg S."/>
            <person name="Gallo A."/>
            <person name="Gournas C."/>
            <person name="Habgood R."/>
            <person name="Hainaut M."/>
            <person name="Harispe M.L."/>
            <person name="Henrissat B."/>
            <person name="Hilden K.S."/>
            <person name="Hope R."/>
            <person name="Hossain A."/>
            <person name="Karabika E."/>
            <person name="Karaffa L."/>
            <person name="Karanyi Z."/>
            <person name="Krasevec N."/>
            <person name="Kuo A."/>
            <person name="Kusch H."/>
            <person name="LaButti K."/>
            <person name="Lagendijk E.L."/>
            <person name="Lapidus A."/>
            <person name="Levasseur A."/>
            <person name="Lindquist E."/>
            <person name="Lipzen A."/>
            <person name="Logrieco A.F."/>
            <person name="MacCabe A."/>
            <person name="Maekelae M.R."/>
            <person name="Malavazi I."/>
            <person name="Melin P."/>
            <person name="Meyer V."/>
            <person name="Mielnichuk N."/>
            <person name="Miskei M."/>
            <person name="Molnar A.P."/>
            <person name="Mule G."/>
            <person name="Ngan C.Y."/>
            <person name="Orejas M."/>
            <person name="Orosz E."/>
            <person name="Ouedraogo J.P."/>
            <person name="Overkamp K.M."/>
            <person name="Park H.-S."/>
            <person name="Perrone G."/>
            <person name="Piumi F."/>
            <person name="Punt P.J."/>
            <person name="Ram A.F."/>
            <person name="Ramon A."/>
            <person name="Rauscher S."/>
            <person name="Record E."/>
            <person name="Riano-Pachon D.M."/>
            <person name="Robert V."/>
            <person name="Roehrig J."/>
            <person name="Ruller R."/>
            <person name="Salamov A."/>
            <person name="Salih N.S."/>
            <person name="Samson R.A."/>
            <person name="Sandor E."/>
            <person name="Sanguinetti M."/>
            <person name="Schuetze T."/>
            <person name="Sepcic K."/>
            <person name="Shelest E."/>
            <person name="Sherlock G."/>
            <person name="Sophianopoulou V."/>
            <person name="Squina F.M."/>
            <person name="Sun H."/>
            <person name="Susca A."/>
            <person name="Todd R.B."/>
            <person name="Tsang A."/>
            <person name="Unkles S.E."/>
            <person name="van de Wiele N."/>
            <person name="van Rossen-Uffink D."/>
            <person name="Oliveira J.V."/>
            <person name="Vesth T.C."/>
            <person name="Visser J."/>
            <person name="Yu J.-H."/>
            <person name="Zhou M."/>
            <person name="Andersen M.R."/>
            <person name="Archer D.B."/>
            <person name="Baker S.E."/>
            <person name="Benoit I."/>
            <person name="Brakhage A.A."/>
            <person name="Braus G.H."/>
            <person name="Fischer R."/>
            <person name="Frisvad J.C."/>
            <person name="Goldman G.H."/>
            <person name="Houbraken J."/>
            <person name="Oakley B."/>
            <person name="Pocsi I."/>
            <person name="Scazzocchio C."/>
            <person name="Seiboth B."/>
            <person name="vanKuyk P.A."/>
            <person name="Wortman J."/>
            <person name="Dyer P.S."/>
            <person name="Grigoriev I.V."/>
        </authorList>
    </citation>
    <scope>NUCLEOTIDE SEQUENCE [LARGE SCALE GENOMIC DNA]</scope>
    <source>
        <strain evidence="2">CBS 134.48</strain>
    </source>
</reference>
<dbReference type="EMBL" id="KV878177">
    <property type="protein sequence ID" value="OJI89718.1"/>
    <property type="molecule type" value="Genomic_DNA"/>
</dbReference>
<proteinExistence type="predicted"/>
<dbReference type="Proteomes" id="UP000184304">
    <property type="component" value="Unassembled WGS sequence"/>
</dbReference>
<evidence type="ECO:0000313" key="2">
    <source>
        <dbReference type="Proteomes" id="UP000184304"/>
    </source>
</evidence>
<gene>
    <name evidence="1" type="ORF">ASPTUDRAFT_49414</name>
</gene>